<sequence length="163" mass="18911">MKKSEQRKFHSAKKKITKELRPQTVGCKTESGVFIKDEKKTMERWASHFENLMNKQDSSDTITINVQTAADNNIDDEVSTSNEVQNALERLKINRETGENGIYAELLKCGQTSLEKALTYIIKDIWGKECLSVGVRELNAGYLRKEIRLAWKLLWHNSFRYRL</sequence>
<dbReference type="AlphaFoldDB" id="A0ABD2NZ22"/>
<accession>A0ABD2NZ22</accession>
<proteinExistence type="predicted"/>
<dbReference type="Proteomes" id="UP001516400">
    <property type="component" value="Unassembled WGS sequence"/>
</dbReference>
<gene>
    <name evidence="1" type="ORF">HHI36_018028</name>
</gene>
<organism evidence="1 2">
    <name type="scientific">Cryptolaemus montrouzieri</name>
    <dbReference type="NCBI Taxonomy" id="559131"/>
    <lineage>
        <taxon>Eukaryota</taxon>
        <taxon>Metazoa</taxon>
        <taxon>Ecdysozoa</taxon>
        <taxon>Arthropoda</taxon>
        <taxon>Hexapoda</taxon>
        <taxon>Insecta</taxon>
        <taxon>Pterygota</taxon>
        <taxon>Neoptera</taxon>
        <taxon>Endopterygota</taxon>
        <taxon>Coleoptera</taxon>
        <taxon>Polyphaga</taxon>
        <taxon>Cucujiformia</taxon>
        <taxon>Coccinelloidea</taxon>
        <taxon>Coccinellidae</taxon>
        <taxon>Scymninae</taxon>
        <taxon>Scymnini</taxon>
        <taxon>Cryptolaemus</taxon>
    </lineage>
</organism>
<keyword evidence="2" id="KW-1185">Reference proteome</keyword>
<evidence type="ECO:0000313" key="1">
    <source>
        <dbReference type="EMBL" id="KAL3283859.1"/>
    </source>
</evidence>
<evidence type="ECO:0000313" key="2">
    <source>
        <dbReference type="Proteomes" id="UP001516400"/>
    </source>
</evidence>
<reference evidence="1 2" key="1">
    <citation type="journal article" date="2021" name="BMC Biol.">
        <title>Horizontally acquired antibacterial genes associated with adaptive radiation of ladybird beetles.</title>
        <authorList>
            <person name="Li H.S."/>
            <person name="Tang X.F."/>
            <person name="Huang Y.H."/>
            <person name="Xu Z.Y."/>
            <person name="Chen M.L."/>
            <person name="Du X.Y."/>
            <person name="Qiu B.Y."/>
            <person name="Chen P.T."/>
            <person name="Zhang W."/>
            <person name="Slipinski A."/>
            <person name="Escalona H.E."/>
            <person name="Waterhouse R.M."/>
            <person name="Zwick A."/>
            <person name="Pang H."/>
        </authorList>
    </citation>
    <scope>NUCLEOTIDE SEQUENCE [LARGE SCALE GENOMIC DNA]</scope>
    <source>
        <strain evidence="1">SYSU2018</strain>
    </source>
</reference>
<comment type="caution">
    <text evidence="1">The sequence shown here is derived from an EMBL/GenBank/DDBJ whole genome shotgun (WGS) entry which is preliminary data.</text>
</comment>
<dbReference type="EMBL" id="JABFTP020000165">
    <property type="protein sequence ID" value="KAL3283859.1"/>
    <property type="molecule type" value="Genomic_DNA"/>
</dbReference>
<protein>
    <submittedName>
        <fullName evidence="1">Uncharacterized protein</fullName>
    </submittedName>
</protein>
<name>A0ABD2NZ22_9CUCU</name>